<feature type="domain" description="HAMP" evidence="9">
    <location>
        <begin position="194"/>
        <end position="246"/>
    </location>
</feature>
<dbReference type="PROSITE" id="PS50113">
    <property type="entry name" value="PAC"/>
    <property type="match status" value="1"/>
</dbReference>
<dbReference type="PROSITE" id="PS50885">
    <property type="entry name" value="HAMP"/>
    <property type="match status" value="1"/>
</dbReference>
<keyword evidence="5" id="KW-0472">Membrane</keyword>
<gene>
    <name evidence="10" type="ORF">U14_01085</name>
</gene>
<dbReference type="SMART" id="SM00304">
    <property type="entry name" value="HAMP"/>
    <property type="match status" value="1"/>
</dbReference>
<dbReference type="SMART" id="SM00086">
    <property type="entry name" value="PAC"/>
    <property type="match status" value="1"/>
</dbReference>
<comment type="similarity">
    <text evidence="2">Belongs to the methyl-accepting chemotaxis (MCP) protein family.</text>
</comment>
<sequence length="563" mass="63110">MKQLWLKSLSIKISLAVIVVEAVAFAMLGLYYINRFSHEIDNRMDAQIRLPGILMNRQLLRYESVSNKEVMTEIVGEDFEDGVVIGTDQKVYYALHPDDIRKTRADIAWIQETSNASELKTTRVFRQTAKQDAFLICATPIVAYEGGEPVFVAFIKVNTKQSEAQKERIRNMFVFGSFLCIFVTSAAIIIFIRRAVVFPISTLQTNVEHVAQGNLEQTIDTRRGDELGALASSFAMMRDVIRNNIDDLRQAEERYRKIFENALEGIFQIAPDTGNVLRTNAAMAKILGFNSVEDLEERVTSLRSYLFSASAEWNSFIAHLQTHDHVFGLEIEGKRHDGTPFWGALSARAVCDTDGTTQYYEGFLADITETKARAKTLKEQEQAAKERELAEARRQFIAAVSKKTSDLAKISHVNISRMDDSMGYMEQASRTIAEKLQEIHDKAQNITSMITTITRVADQTNLLSLNAAIEAEKAGEYGRGFAVVAQEIRRLADQTAVATLDIEEMVQVMQAAVSAGVGEIEQFVQQVAQSSENIGRVSQQLTGIIEQVQQLMNEDRHDAPILT</sequence>
<dbReference type="CDD" id="cd06225">
    <property type="entry name" value="HAMP"/>
    <property type="match status" value="1"/>
</dbReference>
<organism evidence="10 11">
    <name type="scientific">Candidatus Moduliflexus flocculans</name>
    <dbReference type="NCBI Taxonomy" id="1499966"/>
    <lineage>
        <taxon>Bacteria</taxon>
        <taxon>Candidatus Moduliflexota</taxon>
        <taxon>Candidatus Moduliflexia</taxon>
        <taxon>Candidatus Moduliflexales</taxon>
        <taxon>Candidatus Moduliflexaceae</taxon>
    </lineage>
</organism>
<dbReference type="Pfam" id="PF13426">
    <property type="entry name" value="PAS_9"/>
    <property type="match status" value="1"/>
</dbReference>
<dbReference type="STRING" id="1499966.U14_01085"/>
<feature type="domain" description="PAS" evidence="7">
    <location>
        <begin position="251"/>
        <end position="293"/>
    </location>
</feature>
<dbReference type="PROSITE" id="PS50111">
    <property type="entry name" value="CHEMOTAXIS_TRANSDUC_2"/>
    <property type="match status" value="1"/>
</dbReference>
<evidence type="ECO:0000256" key="1">
    <source>
        <dbReference type="ARBA" id="ARBA00023224"/>
    </source>
</evidence>
<feature type="domain" description="Methyl-accepting transducer" evidence="6">
    <location>
        <begin position="380"/>
        <end position="563"/>
    </location>
</feature>
<evidence type="ECO:0000313" key="11">
    <source>
        <dbReference type="Proteomes" id="UP000030700"/>
    </source>
</evidence>
<evidence type="ECO:0000256" key="2">
    <source>
        <dbReference type="ARBA" id="ARBA00029447"/>
    </source>
</evidence>
<feature type="domain" description="PAC" evidence="8">
    <location>
        <begin position="327"/>
        <end position="379"/>
    </location>
</feature>
<dbReference type="PROSITE" id="PS50112">
    <property type="entry name" value="PAS"/>
    <property type="match status" value="1"/>
</dbReference>
<evidence type="ECO:0000259" key="7">
    <source>
        <dbReference type="PROSITE" id="PS50112"/>
    </source>
</evidence>
<dbReference type="InterPro" id="IPR000700">
    <property type="entry name" value="PAS-assoc_C"/>
</dbReference>
<dbReference type="Gene3D" id="3.30.450.20">
    <property type="entry name" value="PAS domain"/>
    <property type="match status" value="1"/>
</dbReference>
<dbReference type="InterPro" id="IPR004090">
    <property type="entry name" value="Chemotax_Me-accpt_rcpt"/>
</dbReference>
<dbReference type="GO" id="GO:0016020">
    <property type="term" value="C:membrane"/>
    <property type="evidence" value="ECO:0007669"/>
    <property type="project" value="InterPro"/>
</dbReference>
<keyword evidence="11" id="KW-1185">Reference proteome</keyword>
<protein>
    <submittedName>
        <fullName evidence="10">Methyl-accepting chemotaxis protein signaling domain protein</fullName>
    </submittedName>
</protein>
<dbReference type="Pfam" id="PF00015">
    <property type="entry name" value="MCPsignal"/>
    <property type="match status" value="1"/>
</dbReference>
<evidence type="ECO:0000313" key="10">
    <source>
        <dbReference type="EMBL" id="GAK49861.1"/>
    </source>
</evidence>
<dbReference type="SUPFAM" id="SSF55785">
    <property type="entry name" value="PYP-like sensor domain (PAS domain)"/>
    <property type="match status" value="1"/>
</dbReference>
<dbReference type="SMART" id="SM00283">
    <property type="entry name" value="MA"/>
    <property type="match status" value="1"/>
</dbReference>
<name>A0A0S6VRF1_9BACT</name>
<dbReference type="InterPro" id="IPR035965">
    <property type="entry name" value="PAS-like_dom_sf"/>
</dbReference>
<evidence type="ECO:0000259" key="8">
    <source>
        <dbReference type="PROSITE" id="PS50113"/>
    </source>
</evidence>
<keyword evidence="4" id="KW-0175">Coiled coil</keyword>
<proteinExistence type="inferred from homology"/>
<reference evidence="10 11" key="1">
    <citation type="journal article" date="2015" name="PeerJ">
        <title>First genomic representation of candidate bacterial phylum KSB3 points to enhanced environmental sensing as a trigger of wastewater bulking.</title>
        <authorList>
            <person name="Sekiguchi Y."/>
            <person name="Ohashi A."/>
            <person name="Parks D.H."/>
            <person name="Yamauchi T."/>
            <person name="Tyson G.W."/>
            <person name="Hugenholtz P."/>
        </authorList>
    </citation>
    <scope>NUCLEOTIDE SEQUENCE [LARGE SCALE GENOMIC DNA]</scope>
</reference>
<dbReference type="Pfam" id="PF00672">
    <property type="entry name" value="HAMP"/>
    <property type="match status" value="1"/>
</dbReference>
<evidence type="ECO:0000256" key="3">
    <source>
        <dbReference type="PROSITE-ProRule" id="PRU00284"/>
    </source>
</evidence>
<evidence type="ECO:0000259" key="9">
    <source>
        <dbReference type="PROSITE" id="PS50885"/>
    </source>
</evidence>
<feature type="transmembrane region" description="Helical" evidence="5">
    <location>
        <begin position="172"/>
        <end position="192"/>
    </location>
</feature>
<keyword evidence="1 3" id="KW-0807">Transducer</keyword>
<accession>A0A0S6VRF1</accession>
<dbReference type="GO" id="GO:0007165">
    <property type="term" value="P:signal transduction"/>
    <property type="evidence" value="ECO:0007669"/>
    <property type="project" value="UniProtKB-KW"/>
</dbReference>
<dbReference type="InterPro" id="IPR000014">
    <property type="entry name" value="PAS"/>
</dbReference>
<dbReference type="Gene3D" id="1.10.287.950">
    <property type="entry name" value="Methyl-accepting chemotaxis protein"/>
    <property type="match status" value="1"/>
</dbReference>
<dbReference type="EMBL" id="DF820455">
    <property type="protein sequence ID" value="GAK49861.1"/>
    <property type="molecule type" value="Genomic_DNA"/>
</dbReference>
<keyword evidence="5" id="KW-1133">Transmembrane helix</keyword>
<dbReference type="GO" id="GO:0006935">
    <property type="term" value="P:chemotaxis"/>
    <property type="evidence" value="ECO:0007669"/>
    <property type="project" value="InterPro"/>
</dbReference>
<evidence type="ECO:0000256" key="4">
    <source>
        <dbReference type="SAM" id="Coils"/>
    </source>
</evidence>
<feature type="coiled-coil region" evidence="4">
    <location>
        <begin position="367"/>
        <end position="395"/>
    </location>
</feature>
<keyword evidence="5" id="KW-0812">Transmembrane</keyword>
<dbReference type="SUPFAM" id="SSF58104">
    <property type="entry name" value="Methyl-accepting chemotaxis protein (MCP) signaling domain"/>
    <property type="match status" value="1"/>
</dbReference>
<dbReference type="NCBIfam" id="TIGR00229">
    <property type="entry name" value="sensory_box"/>
    <property type="match status" value="1"/>
</dbReference>
<dbReference type="PRINTS" id="PR00260">
    <property type="entry name" value="CHEMTRNSDUCR"/>
</dbReference>
<dbReference type="InterPro" id="IPR004089">
    <property type="entry name" value="MCPsignal_dom"/>
</dbReference>
<dbReference type="CDD" id="cd00130">
    <property type="entry name" value="PAS"/>
    <property type="match status" value="1"/>
</dbReference>
<dbReference type="Gene3D" id="6.10.340.10">
    <property type="match status" value="1"/>
</dbReference>
<dbReference type="InterPro" id="IPR003660">
    <property type="entry name" value="HAMP_dom"/>
</dbReference>
<dbReference type="AlphaFoldDB" id="A0A0S6VRF1"/>
<dbReference type="PANTHER" id="PTHR32089">
    <property type="entry name" value="METHYL-ACCEPTING CHEMOTAXIS PROTEIN MCPB"/>
    <property type="match status" value="1"/>
</dbReference>
<evidence type="ECO:0000256" key="5">
    <source>
        <dbReference type="SAM" id="Phobius"/>
    </source>
</evidence>
<feature type="transmembrane region" description="Helical" evidence="5">
    <location>
        <begin position="13"/>
        <end position="33"/>
    </location>
</feature>
<dbReference type="HOGENOM" id="CLU_483714_0_0_0"/>
<evidence type="ECO:0000259" key="6">
    <source>
        <dbReference type="PROSITE" id="PS50111"/>
    </source>
</evidence>
<dbReference type="Proteomes" id="UP000030700">
    <property type="component" value="Unassembled WGS sequence"/>
</dbReference>
<dbReference type="InterPro" id="IPR001610">
    <property type="entry name" value="PAC"/>
</dbReference>
<dbReference type="PANTHER" id="PTHR32089:SF120">
    <property type="entry name" value="METHYL-ACCEPTING CHEMOTAXIS PROTEIN TLPQ"/>
    <property type="match status" value="1"/>
</dbReference>
<dbReference type="GO" id="GO:0004888">
    <property type="term" value="F:transmembrane signaling receptor activity"/>
    <property type="evidence" value="ECO:0007669"/>
    <property type="project" value="InterPro"/>
</dbReference>